<reference evidence="1 2" key="1">
    <citation type="submission" date="2020-08" db="EMBL/GenBank/DDBJ databases">
        <title>Genome sequence of Rhodobacteraceae bacterium Lw-13e.</title>
        <authorList>
            <person name="Poehlein A."/>
            <person name="Wolter L."/>
            <person name="Daniel R."/>
            <person name="Brinkhoff T."/>
        </authorList>
    </citation>
    <scope>NUCLEOTIDE SEQUENCE [LARGE SCALE GENOMIC DNA]</scope>
    <source>
        <strain evidence="1 2">Lw-13e</strain>
    </source>
</reference>
<keyword evidence="2" id="KW-1185">Reference proteome</keyword>
<dbReference type="OrthoDB" id="7548801at2"/>
<protein>
    <submittedName>
        <fullName evidence="1">Uncharacterized protein</fullName>
    </submittedName>
</protein>
<accession>A0A418SKA5</accession>
<name>A0A418SKA5_9RHOB</name>
<dbReference type="Pfam" id="PF19821">
    <property type="entry name" value="Phage_capsid_2"/>
    <property type="match status" value="1"/>
</dbReference>
<gene>
    <name evidence="1" type="ORF">PSAL_003640</name>
</gene>
<organism evidence="1 2">
    <name type="scientific">Pseudooceanicola algae</name>
    <dbReference type="NCBI Taxonomy" id="1537215"/>
    <lineage>
        <taxon>Bacteria</taxon>
        <taxon>Pseudomonadati</taxon>
        <taxon>Pseudomonadota</taxon>
        <taxon>Alphaproteobacteria</taxon>
        <taxon>Rhodobacterales</taxon>
        <taxon>Paracoccaceae</taxon>
        <taxon>Pseudooceanicola</taxon>
    </lineage>
</organism>
<dbReference type="KEGG" id="palw:PSAL_003640"/>
<sequence>MSYRQTVEAHHRLSYQNNVRMVAQQMQNPLRAAVTIVSASGEAQDMADLIDKVEYQEGEDYSRRNPENPPKRTRRWLVRPTVIESGQLITKEEKFDQSQDPTSSLVVTHTKAVERGIFDRILGVRKSGSNYVVRPGGIFGAVSEGKTPGSTKDLAAGNYIAVDAGEDAAAGLTLNKMRAATEGMELEDFGLESDDEIFGLITPKQKTDLLKLAFETGKNLNPFEVKEIENGRPGSLLGIRWMFTNRLPKDNNGHRLVPLWTKANIVCGMWQDIEADLFNDTSARNLPQCIVDAYPAAGRVQDEGVRIIRCLEA</sequence>
<dbReference type="EMBL" id="CP060436">
    <property type="protein sequence ID" value="QPM89153.1"/>
    <property type="molecule type" value="Genomic_DNA"/>
</dbReference>
<proteinExistence type="predicted"/>
<dbReference type="RefSeq" id="WP_119837941.1">
    <property type="nucleotide sequence ID" value="NZ_CP060436.1"/>
</dbReference>
<dbReference type="Proteomes" id="UP000283786">
    <property type="component" value="Chromosome"/>
</dbReference>
<dbReference type="AlphaFoldDB" id="A0A418SKA5"/>
<evidence type="ECO:0000313" key="2">
    <source>
        <dbReference type="Proteomes" id="UP000283786"/>
    </source>
</evidence>
<evidence type="ECO:0000313" key="1">
    <source>
        <dbReference type="EMBL" id="QPM89153.1"/>
    </source>
</evidence>
<dbReference type="InterPro" id="IPR045565">
    <property type="entry name" value="Phage_capsid_2"/>
</dbReference>